<comment type="caution">
    <text evidence="11">The sequence shown here is derived from an EMBL/GenBank/DDBJ whole genome shotgun (WGS) entry which is preliminary data.</text>
</comment>
<keyword evidence="5" id="KW-0571">Peptide transport</keyword>
<sequence>MVRSTVDAGDDTTEGIRYEDSPAKTTEEEIDDNPIEEVRLTVPITDDPSLQALTFRTWVLGLACCIILAFVNQFFGYRQNSLYISSVSAQIVVLPVGKLMAATLPARRVKIPALGWSFSLNPGPFNLKEHVLITIFANSGSNSVYAVNIITIVKAFYHRNLHPFAAMLLAQTTQMLGYGWAGIFRKYLVDSPYMWWPANLVQVSLFRALHDADKRPKGGVTRLQFFILVLVSSFAYYLVPSYLFPSISALSFVCWIWKNSITAQQIGSGIYGLGVGSIGFDWSTIAGFTGSPLATPAFAIFNIMFGFFLIVYLLTPIAYWTNSYEAKKFPIFSSHVFDSHGNPYNISRVMDQKSFQLDFHGYDNYSKIYLSIFFVFSYGLSFATLTATISHVALFHGKTILRLWRQTTATARDQFGDVHTRLMKKNYESVPQWWFHIILLAMVALALVACEGFDKQLQLPYWGVLLACGIAFFFTLPIGIITATTNQQPGLNVITELVIGYIYPGKPLANVAFKTYGYISMSQAVMFLSDFKLGHYMKIPPKSMFIVQLVGTVVASSVYFGTAWWLLETVENICDASKLPDGSPWTCPGDDVFYNASIIWGLVGPRRMFGDLGLYSKMNYFFLIGFLAPFPVWLLSKAFPEKKWIKLVHMPIILGATGNMPPGRAVNFLTWGMVGIFFNYFVYRRFKAWWARHNYILSAGLDAGVAFMAVILYFTLQMNDINGMQWWGLEVDDHCTLAKCPTAPGVVAKGCPTI</sequence>
<evidence type="ECO:0000256" key="1">
    <source>
        <dbReference type="ARBA" id="ARBA00004141"/>
    </source>
</evidence>
<name>A0AAV7EL08_ARIFI</name>
<feature type="transmembrane region" description="Helical" evidence="10">
    <location>
        <begin position="368"/>
        <end position="394"/>
    </location>
</feature>
<feature type="transmembrane region" description="Helical" evidence="10">
    <location>
        <begin position="58"/>
        <end position="76"/>
    </location>
</feature>
<evidence type="ECO:0000256" key="8">
    <source>
        <dbReference type="ARBA" id="ARBA00023136"/>
    </source>
</evidence>
<feature type="transmembrane region" description="Helical" evidence="10">
    <location>
        <begin position="433"/>
        <end position="450"/>
    </location>
</feature>
<evidence type="ECO:0000256" key="7">
    <source>
        <dbReference type="ARBA" id="ARBA00022989"/>
    </source>
</evidence>
<dbReference type="AlphaFoldDB" id="A0AAV7EL08"/>
<feature type="transmembrane region" description="Helical" evidence="10">
    <location>
        <begin position="164"/>
        <end position="181"/>
    </location>
</feature>
<evidence type="ECO:0000313" key="11">
    <source>
        <dbReference type="EMBL" id="KAG9448541.1"/>
    </source>
</evidence>
<organism evidence="11 12">
    <name type="scientific">Aristolochia fimbriata</name>
    <name type="common">White veined hardy Dutchman's pipe vine</name>
    <dbReference type="NCBI Taxonomy" id="158543"/>
    <lineage>
        <taxon>Eukaryota</taxon>
        <taxon>Viridiplantae</taxon>
        <taxon>Streptophyta</taxon>
        <taxon>Embryophyta</taxon>
        <taxon>Tracheophyta</taxon>
        <taxon>Spermatophyta</taxon>
        <taxon>Magnoliopsida</taxon>
        <taxon>Magnoliidae</taxon>
        <taxon>Piperales</taxon>
        <taxon>Aristolochiaceae</taxon>
        <taxon>Aristolochia</taxon>
    </lineage>
</organism>
<dbReference type="PANTHER" id="PTHR22601">
    <property type="entry name" value="ISP4 LIKE PROTEIN"/>
    <property type="match status" value="1"/>
</dbReference>
<dbReference type="GO" id="GO:0015031">
    <property type="term" value="P:protein transport"/>
    <property type="evidence" value="ECO:0007669"/>
    <property type="project" value="UniProtKB-KW"/>
</dbReference>
<evidence type="ECO:0000313" key="12">
    <source>
        <dbReference type="Proteomes" id="UP000825729"/>
    </source>
</evidence>
<dbReference type="NCBIfam" id="TIGR00728">
    <property type="entry name" value="OPT_sfam"/>
    <property type="match status" value="1"/>
</dbReference>
<feature type="transmembrane region" description="Helical" evidence="10">
    <location>
        <begin position="82"/>
        <end position="101"/>
    </location>
</feature>
<feature type="transmembrane region" description="Helical" evidence="10">
    <location>
        <begin position="695"/>
        <end position="716"/>
    </location>
</feature>
<evidence type="ECO:0000256" key="3">
    <source>
        <dbReference type="ARBA" id="ARBA00022448"/>
    </source>
</evidence>
<feature type="transmembrane region" description="Helical" evidence="10">
    <location>
        <begin position="297"/>
        <end position="320"/>
    </location>
</feature>
<feature type="transmembrane region" description="Helical" evidence="10">
    <location>
        <begin position="462"/>
        <end position="483"/>
    </location>
</feature>
<evidence type="ECO:0008006" key="13">
    <source>
        <dbReference type="Google" id="ProtNLM"/>
    </source>
</evidence>
<evidence type="ECO:0000256" key="5">
    <source>
        <dbReference type="ARBA" id="ARBA00022856"/>
    </source>
</evidence>
<keyword evidence="4 10" id="KW-0812">Transmembrane</keyword>
<feature type="compositionally biased region" description="Basic and acidic residues" evidence="9">
    <location>
        <begin position="14"/>
        <end position="27"/>
    </location>
</feature>
<keyword evidence="12" id="KW-1185">Reference proteome</keyword>
<evidence type="ECO:0000256" key="10">
    <source>
        <dbReference type="SAM" id="Phobius"/>
    </source>
</evidence>
<protein>
    <recommendedName>
        <fullName evidence="13">Oligopeptide transporter 1-like</fullName>
    </recommendedName>
</protein>
<keyword evidence="8 10" id="KW-0472">Membrane</keyword>
<comment type="subcellular location">
    <subcellularLocation>
        <location evidence="1">Membrane</location>
        <topology evidence="1">Multi-pass membrane protein</topology>
    </subcellularLocation>
</comment>
<dbReference type="GO" id="GO:0016020">
    <property type="term" value="C:membrane"/>
    <property type="evidence" value="ECO:0007669"/>
    <property type="project" value="UniProtKB-SubCell"/>
</dbReference>
<comment type="similarity">
    <text evidence="2">Belongs to the oligopeptide OPT transporter (TC 2.A.67.1) family.</text>
</comment>
<dbReference type="NCBIfam" id="TIGR00727">
    <property type="entry name" value="ISP4_OPT"/>
    <property type="match status" value="1"/>
</dbReference>
<dbReference type="InterPro" id="IPR004813">
    <property type="entry name" value="OPT"/>
</dbReference>
<proteinExistence type="inferred from homology"/>
<keyword evidence="6" id="KW-0653">Protein transport</keyword>
<accession>A0AAV7EL08</accession>
<dbReference type="EMBL" id="JAINDJ010000004">
    <property type="protein sequence ID" value="KAG9448541.1"/>
    <property type="molecule type" value="Genomic_DNA"/>
</dbReference>
<evidence type="ECO:0000256" key="4">
    <source>
        <dbReference type="ARBA" id="ARBA00022692"/>
    </source>
</evidence>
<reference evidence="11 12" key="1">
    <citation type="submission" date="2021-07" db="EMBL/GenBank/DDBJ databases">
        <title>The Aristolochia fimbriata genome: insights into angiosperm evolution, floral development and chemical biosynthesis.</title>
        <authorList>
            <person name="Jiao Y."/>
        </authorList>
    </citation>
    <scope>NUCLEOTIDE SEQUENCE [LARGE SCALE GENOMIC DNA]</scope>
    <source>
        <strain evidence="11">IBCAS-2021</strain>
        <tissue evidence="11">Leaf</tissue>
    </source>
</reference>
<dbReference type="GO" id="GO:0035673">
    <property type="term" value="F:oligopeptide transmembrane transporter activity"/>
    <property type="evidence" value="ECO:0007669"/>
    <property type="project" value="InterPro"/>
</dbReference>
<keyword evidence="3" id="KW-0813">Transport</keyword>
<gene>
    <name evidence="11" type="ORF">H6P81_008506</name>
</gene>
<feature type="transmembrane region" description="Helical" evidence="10">
    <location>
        <begin position="665"/>
        <end position="683"/>
    </location>
</feature>
<feature type="transmembrane region" description="Helical" evidence="10">
    <location>
        <begin position="545"/>
        <end position="567"/>
    </location>
</feature>
<dbReference type="Pfam" id="PF03169">
    <property type="entry name" value="OPT"/>
    <property type="match status" value="1"/>
</dbReference>
<feature type="transmembrane region" description="Helical" evidence="10">
    <location>
        <begin position="618"/>
        <end position="636"/>
    </location>
</feature>
<evidence type="ECO:0000256" key="2">
    <source>
        <dbReference type="ARBA" id="ARBA00005484"/>
    </source>
</evidence>
<evidence type="ECO:0000256" key="9">
    <source>
        <dbReference type="SAM" id="MobiDB-lite"/>
    </source>
</evidence>
<feature type="transmembrane region" description="Helical" evidence="10">
    <location>
        <begin position="221"/>
        <end position="239"/>
    </location>
</feature>
<evidence type="ECO:0000256" key="6">
    <source>
        <dbReference type="ARBA" id="ARBA00022927"/>
    </source>
</evidence>
<dbReference type="Proteomes" id="UP000825729">
    <property type="component" value="Unassembled WGS sequence"/>
</dbReference>
<dbReference type="InterPro" id="IPR004648">
    <property type="entry name" value="Oligpept_transpt"/>
</dbReference>
<keyword evidence="7 10" id="KW-1133">Transmembrane helix</keyword>
<feature type="region of interest" description="Disordered" evidence="9">
    <location>
        <begin position="1"/>
        <end position="29"/>
    </location>
</feature>